<organism evidence="12 13">
    <name type="scientific">Physocladia obscura</name>
    <dbReference type="NCBI Taxonomy" id="109957"/>
    <lineage>
        <taxon>Eukaryota</taxon>
        <taxon>Fungi</taxon>
        <taxon>Fungi incertae sedis</taxon>
        <taxon>Chytridiomycota</taxon>
        <taxon>Chytridiomycota incertae sedis</taxon>
        <taxon>Chytridiomycetes</taxon>
        <taxon>Chytridiales</taxon>
        <taxon>Chytriomycetaceae</taxon>
        <taxon>Physocladia</taxon>
    </lineage>
</organism>
<dbReference type="GO" id="GO:0045503">
    <property type="term" value="F:dynein light chain binding"/>
    <property type="evidence" value="ECO:0007669"/>
    <property type="project" value="TreeGrafter"/>
</dbReference>
<name>A0AAD5SZV6_9FUNG</name>
<keyword evidence="7" id="KW-0243">Dynein</keyword>
<dbReference type="Gene3D" id="2.130.10.10">
    <property type="entry name" value="YVTN repeat-like/Quinoprotein amine dehydrogenase"/>
    <property type="match status" value="1"/>
</dbReference>
<dbReference type="GO" id="GO:0036158">
    <property type="term" value="P:outer dynein arm assembly"/>
    <property type="evidence" value="ECO:0007669"/>
    <property type="project" value="TreeGrafter"/>
</dbReference>
<keyword evidence="11" id="KW-0966">Cell projection</keyword>
<evidence type="ECO:0000313" key="13">
    <source>
        <dbReference type="Proteomes" id="UP001211907"/>
    </source>
</evidence>
<keyword evidence="13" id="KW-1185">Reference proteome</keyword>
<dbReference type="GO" id="GO:0036157">
    <property type="term" value="C:outer dynein arm"/>
    <property type="evidence" value="ECO:0007669"/>
    <property type="project" value="TreeGrafter"/>
</dbReference>
<evidence type="ECO:0000313" key="12">
    <source>
        <dbReference type="EMBL" id="KAJ3118551.1"/>
    </source>
</evidence>
<evidence type="ECO:0000256" key="7">
    <source>
        <dbReference type="ARBA" id="ARBA00023017"/>
    </source>
</evidence>
<evidence type="ECO:0000256" key="4">
    <source>
        <dbReference type="ARBA" id="ARBA00022574"/>
    </source>
</evidence>
<proteinExistence type="inferred from homology"/>
<dbReference type="SMART" id="SM00320">
    <property type="entry name" value="WD40"/>
    <property type="match status" value="2"/>
</dbReference>
<dbReference type="InterPro" id="IPR036322">
    <property type="entry name" value="WD40_repeat_dom_sf"/>
</dbReference>
<keyword evidence="6" id="KW-0677">Repeat</keyword>
<dbReference type="InterPro" id="IPR001680">
    <property type="entry name" value="WD40_rpt"/>
</dbReference>
<dbReference type="PANTHER" id="PTHR12442:SF7">
    <property type="entry name" value="DYNEIN AXONEMAL INTERMEDIATE CHAIN 2"/>
    <property type="match status" value="1"/>
</dbReference>
<dbReference type="InterPro" id="IPR050687">
    <property type="entry name" value="Dynein_IC"/>
</dbReference>
<comment type="similarity">
    <text evidence="2">Belongs to the dynein intermediate chain family.</text>
</comment>
<evidence type="ECO:0000256" key="11">
    <source>
        <dbReference type="ARBA" id="ARBA00023273"/>
    </source>
</evidence>
<accession>A0AAD5SZV6</accession>
<evidence type="ECO:0000256" key="10">
    <source>
        <dbReference type="ARBA" id="ARBA00023212"/>
    </source>
</evidence>
<dbReference type="GO" id="GO:0045504">
    <property type="term" value="F:dynein heavy chain binding"/>
    <property type="evidence" value="ECO:0007669"/>
    <property type="project" value="TreeGrafter"/>
</dbReference>
<dbReference type="AlphaFoldDB" id="A0AAD5SZV6"/>
<evidence type="ECO:0000256" key="5">
    <source>
        <dbReference type="ARBA" id="ARBA00022701"/>
    </source>
</evidence>
<keyword evidence="4" id="KW-0853">WD repeat</keyword>
<keyword evidence="10" id="KW-0206">Cytoskeleton</keyword>
<dbReference type="Proteomes" id="UP001211907">
    <property type="component" value="Unassembled WGS sequence"/>
</dbReference>
<evidence type="ECO:0000256" key="3">
    <source>
        <dbReference type="ARBA" id="ARBA00022490"/>
    </source>
</evidence>
<keyword evidence="5" id="KW-0493">Microtubule</keyword>
<comment type="caution">
    <text evidence="12">The sequence shown here is derived from an EMBL/GenBank/DDBJ whole genome shotgun (WGS) entry which is preliminary data.</text>
</comment>
<evidence type="ECO:0000256" key="1">
    <source>
        <dbReference type="ARBA" id="ARBA00004430"/>
    </source>
</evidence>
<comment type="subcellular location">
    <subcellularLocation>
        <location evidence="1">Cytoplasm</location>
        <location evidence="1">Cytoskeleton</location>
        <location evidence="1">Cilium axoneme</location>
    </subcellularLocation>
</comment>
<gene>
    <name evidence="12" type="primary">DNAI2_1</name>
    <name evidence="12" type="ORF">HK100_000582</name>
</gene>
<dbReference type="SUPFAM" id="SSF50978">
    <property type="entry name" value="WD40 repeat-like"/>
    <property type="match status" value="1"/>
</dbReference>
<keyword evidence="3" id="KW-0963">Cytoplasm</keyword>
<dbReference type="GO" id="GO:0003341">
    <property type="term" value="P:cilium movement"/>
    <property type="evidence" value="ECO:0007669"/>
    <property type="project" value="TreeGrafter"/>
</dbReference>
<dbReference type="InterPro" id="IPR015943">
    <property type="entry name" value="WD40/YVTN_repeat-like_dom_sf"/>
</dbReference>
<reference evidence="12" key="1">
    <citation type="submission" date="2020-05" db="EMBL/GenBank/DDBJ databases">
        <title>Phylogenomic resolution of chytrid fungi.</title>
        <authorList>
            <person name="Stajich J.E."/>
            <person name="Amses K."/>
            <person name="Simmons R."/>
            <person name="Seto K."/>
            <person name="Myers J."/>
            <person name="Bonds A."/>
            <person name="Quandt C.A."/>
            <person name="Barry K."/>
            <person name="Liu P."/>
            <person name="Grigoriev I."/>
            <person name="Longcore J.E."/>
            <person name="James T.Y."/>
        </authorList>
    </citation>
    <scope>NUCLEOTIDE SEQUENCE</scope>
    <source>
        <strain evidence="12">JEL0513</strain>
    </source>
</reference>
<protein>
    <submittedName>
        <fullName evidence="12">Dynein intermediate chain 2, axonemal</fullName>
    </submittedName>
</protein>
<dbReference type="EMBL" id="JADGJH010001117">
    <property type="protein sequence ID" value="KAJ3118551.1"/>
    <property type="molecule type" value="Genomic_DNA"/>
</dbReference>
<keyword evidence="8" id="KW-0969">Cilium</keyword>
<dbReference type="GO" id="GO:0005874">
    <property type="term" value="C:microtubule"/>
    <property type="evidence" value="ECO:0007669"/>
    <property type="project" value="UniProtKB-KW"/>
</dbReference>
<evidence type="ECO:0000256" key="6">
    <source>
        <dbReference type="ARBA" id="ARBA00022737"/>
    </source>
</evidence>
<evidence type="ECO:0000256" key="8">
    <source>
        <dbReference type="ARBA" id="ARBA00023069"/>
    </source>
</evidence>
<evidence type="ECO:0000256" key="9">
    <source>
        <dbReference type="ARBA" id="ARBA00023175"/>
    </source>
</evidence>
<keyword evidence="9" id="KW-0505">Motor protein</keyword>
<evidence type="ECO:0000256" key="2">
    <source>
        <dbReference type="ARBA" id="ARBA00011059"/>
    </source>
</evidence>
<dbReference type="PANTHER" id="PTHR12442">
    <property type="entry name" value="DYNEIN INTERMEDIATE CHAIN"/>
    <property type="match status" value="1"/>
</dbReference>
<sequence length="287" mass="32039">MVGAENGSIFMCNKKAKNPSEKITHVYPGHHGPVYALQRNPFFTKNFLSVGDWKAQIWVEDIKSPIMSTKYSMSYLTDACWSTTRPSLFFTAKMDGTIDVWDYVCQSPLHSIKVQDHGKLIAATARDGTTTILELSDGLSRIQGSEKSIFSQMLEREAKREKTLEASAREKRIKAAQKRPNSGSLKPTGAQLAELIKTADDEFFQTINDGLSEGDPGWLSRPAEAAASLRQRFPMSFKYLEQMLKSSIFDIFEAIDTVGVGGDAKISTAFQFHEEETMLLNSPDNCF</sequence>